<organism evidence="13 14">
    <name type="scientific">Algivirga pacifica</name>
    <dbReference type="NCBI Taxonomy" id="1162670"/>
    <lineage>
        <taxon>Bacteria</taxon>
        <taxon>Pseudomonadati</taxon>
        <taxon>Bacteroidota</taxon>
        <taxon>Cytophagia</taxon>
        <taxon>Cytophagales</taxon>
        <taxon>Flammeovirgaceae</taxon>
        <taxon>Algivirga</taxon>
    </lineage>
</organism>
<evidence type="ECO:0000256" key="6">
    <source>
        <dbReference type="ARBA" id="ARBA00023098"/>
    </source>
</evidence>
<evidence type="ECO:0000256" key="9">
    <source>
        <dbReference type="ARBA" id="ARBA00023239"/>
    </source>
</evidence>
<evidence type="ECO:0000256" key="8">
    <source>
        <dbReference type="ARBA" id="ARBA00023209"/>
    </source>
</evidence>
<comment type="pathway">
    <text evidence="12">Phospholipid metabolism; phosphatidylethanolamine biosynthesis.</text>
</comment>
<dbReference type="InterPro" id="IPR033177">
    <property type="entry name" value="PSD-B"/>
</dbReference>
<evidence type="ECO:0000256" key="12">
    <source>
        <dbReference type="ARBA" id="ARBA00024326"/>
    </source>
</evidence>
<sequence>MGNKIVYIDRKSGELVEEKTPGAKMIHFLYFNPFGKLALNGFIKRKFYSYICGKLADMSFTKRWIPKFMEDHQITDEEFEKNWQDFTCFNDFFYRKLKSDARPIEQGLVSPADGKVVAFEKVSEQTCFYVKGQSFSLKTYLQDDQLSKKYEGGSMLIVRLAPTDYHRFHFPATGKVSKSKHIKGCYKSVSPLAMDKSLEIFCENVREYCEMQTEEYGDILISEIGATMVGSIVQTYTADSVVQKGDEKGYFTFGGSSMLLLFEKGKVKLDQDLLENTKKQIETQVLMGNKIGE</sequence>
<evidence type="ECO:0000256" key="4">
    <source>
        <dbReference type="ARBA" id="ARBA00022516"/>
    </source>
</evidence>
<dbReference type="PANTHER" id="PTHR10067:SF17">
    <property type="entry name" value="PHOSPHATIDYLSERINE DECARBOXYLASE PROENZYME 2"/>
    <property type="match status" value="1"/>
</dbReference>
<evidence type="ECO:0000256" key="2">
    <source>
        <dbReference type="ARBA" id="ARBA00005189"/>
    </source>
</evidence>
<proteinExistence type="predicted"/>
<dbReference type="EC" id="4.1.1.65" evidence="3"/>
<comment type="cofactor">
    <cofactor evidence="1">
        <name>pyruvate</name>
        <dbReference type="ChEBI" id="CHEBI:15361"/>
    </cofactor>
</comment>
<dbReference type="Proteomes" id="UP001500298">
    <property type="component" value="Unassembled WGS sequence"/>
</dbReference>
<keyword evidence="14" id="KW-1185">Reference proteome</keyword>
<gene>
    <name evidence="13" type="ORF">GCM10023331_39960</name>
</gene>
<keyword evidence="4" id="KW-0444">Lipid biosynthesis</keyword>
<comment type="caution">
    <text evidence="13">The sequence shown here is derived from an EMBL/GenBank/DDBJ whole genome shotgun (WGS) entry which is preliminary data.</text>
</comment>
<accession>A0ABP9DL45</accession>
<keyword evidence="7" id="KW-0865">Zymogen</keyword>
<dbReference type="InterPro" id="IPR003817">
    <property type="entry name" value="PS_Dcarbxylase"/>
</dbReference>
<comment type="pathway">
    <text evidence="2">Lipid metabolism.</text>
</comment>
<keyword evidence="6" id="KW-0443">Lipid metabolism</keyword>
<reference evidence="14" key="1">
    <citation type="journal article" date="2019" name="Int. J. Syst. Evol. Microbiol.">
        <title>The Global Catalogue of Microorganisms (GCM) 10K type strain sequencing project: providing services to taxonomists for standard genome sequencing and annotation.</title>
        <authorList>
            <consortium name="The Broad Institute Genomics Platform"/>
            <consortium name="The Broad Institute Genome Sequencing Center for Infectious Disease"/>
            <person name="Wu L."/>
            <person name="Ma J."/>
        </authorList>
    </citation>
    <scope>NUCLEOTIDE SEQUENCE [LARGE SCALE GENOMIC DNA]</scope>
    <source>
        <strain evidence="14">JCM 18326</strain>
    </source>
</reference>
<keyword evidence="9" id="KW-0456">Lyase</keyword>
<keyword evidence="10" id="KW-1208">Phospholipid metabolism</keyword>
<dbReference type="PANTHER" id="PTHR10067">
    <property type="entry name" value="PHOSPHATIDYLSERINE DECARBOXYLASE"/>
    <property type="match status" value="1"/>
</dbReference>
<dbReference type="NCBIfam" id="TIGR00163">
    <property type="entry name" value="PS_decarb"/>
    <property type="match status" value="1"/>
</dbReference>
<dbReference type="EMBL" id="BAABJX010000066">
    <property type="protein sequence ID" value="GAA4851323.1"/>
    <property type="molecule type" value="Genomic_DNA"/>
</dbReference>
<protein>
    <recommendedName>
        <fullName evidence="3">phosphatidylserine decarboxylase</fullName>
        <ecNumber evidence="3">4.1.1.65</ecNumber>
    </recommendedName>
</protein>
<evidence type="ECO:0000256" key="11">
    <source>
        <dbReference type="ARBA" id="ARBA00023317"/>
    </source>
</evidence>
<evidence type="ECO:0000256" key="1">
    <source>
        <dbReference type="ARBA" id="ARBA00001928"/>
    </source>
</evidence>
<keyword evidence="5" id="KW-0210">Decarboxylase</keyword>
<evidence type="ECO:0000256" key="10">
    <source>
        <dbReference type="ARBA" id="ARBA00023264"/>
    </source>
</evidence>
<evidence type="ECO:0000313" key="13">
    <source>
        <dbReference type="EMBL" id="GAA4851323.1"/>
    </source>
</evidence>
<keyword evidence="11" id="KW-0670">Pyruvate</keyword>
<evidence type="ECO:0000256" key="7">
    <source>
        <dbReference type="ARBA" id="ARBA00023145"/>
    </source>
</evidence>
<keyword evidence="8" id="KW-0594">Phospholipid biosynthesis</keyword>
<evidence type="ECO:0000256" key="3">
    <source>
        <dbReference type="ARBA" id="ARBA00012243"/>
    </source>
</evidence>
<evidence type="ECO:0000256" key="5">
    <source>
        <dbReference type="ARBA" id="ARBA00022793"/>
    </source>
</evidence>
<dbReference type="NCBIfam" id="NF001941">
    <property type="entry name" value="PRK00723.1"/>
    <property type="match status" value="1"/>
</dbReference>
<name>A0ABP9DL45_9BACT</name>
<evidence type="ECO:0000313" key="14">
    <source>
        <dbReference type="Proteomes" id="UP001500298"/>
    </source>
</evidence>
<dbReference type="Pfam" id="PF02666">
    <property type="entry name" value="PS_Dcarbxylase"/>
    <property type="match status" value="1"/>
</dbReference>
<dbReference type="RefSeq" id="WP_345375092.1">
    <property type="nucleotide sequence ID" value="NZ_BAABJX010000066.1"/>
</dbReference>